<accession>I1NSP8</accession>
<dbReference type="Gramene" id="ORGLA01G0288800.1">
    <property type="protein sequence ID" value="ORGLA01G0288800.1"/>
    <property type="gene ID" value="ORGLA01G0288800"/>
</dbReference>
<reference evidence="1" key="1">
    <citation type="submission" date="2015-06" db="UniProtKB">
        <authorList>
            <consortium name="EnsemblPlants"/>
        </authorList>
    </citation>
    <scope>IDENTIFICATION</scope>
</reference>
<evidence type="ECO:0000313" key="1">
    <source>
        <dbReference type="EnsemblPlants" id="ORGLA01G0288800.1"/>
    </source>
</evidence>
<reference evidence="1 2" key="2">
    <citation type="submission" date="2018-04" db="EMBL/GenBank/DDBJ databases">
        <title>OglaRS2 (Oryza glaberrima Reference Sequence Version 2).</title>
        <authorList>
            <person name="Zhang J."/>
            <person name="Kudrna D."/>
            <person name="Lee S."/>
            <person name="Talag J."/>
            <person name="Rajasekar S."/>
            <person name="Wing R.A."/>
        </authorList>
    </citation>
    <scope>NUCLEOTIDE SEQUENCE [LARGE SCALE GENOMIC DNA]</scope>
    <source>
        <strain evidence="1 2">cv. IRGC 96717</strain>
    </source>
</reference>
<proteinExistence type="predicted"/>
<dbReference type="Proteomes" id="UP000007306">
    <property type="component" value="Chromosome 1"/>
</dbReference>
<dbReference type="AlphaFoldDB" id="I1NSP8"/>
<sequence>MTQQSSQKSELYSFGSVMIELLSRRLPLAKGRFIDQGWQ</sequence>
<evidence type="ECO:0008006" key="3">
    <source>
        <dbReference type="Google" id="ProtNLM"/>
    </source>
</evidence>
<name>I1NSP8_ORYGL</name>
<evidence type="ECO:0000313" key="2">
    <source>
        <dbReference type="Proteomes" id="UP000007306"/>
    </source>
</evidence>
<keyword evidence="2" id="KW-1185">Reference proteome</keyword>
<dbReference type="HOGENOM" id="CLU_3320852_0_0_1"/>
<dbReference type="EnsemblPlants" id="ORGLA01G0288800.1">
    <property type="protein sequence ID" value="ORGLA01G0288800.1"/>
    <property type="gene ID" value="ORGLA01G0288800"/>
</dbReference>
<organism evidence="1 2">
    <name type="scientific">Oryza glaberrima</name>
    <name type="common">African rice</name>
    <dbReference type="NCBI Taxonomy" id="4538"/>
    <lineage>
        <taxon>Eukaryota</taxon>
        <taxon>Viridiplantae</taxon>
        <taxon>Streptophyta</taxon>
        <taxon>Embryophyta</taxon>
        <taxon>Tracheophyta</taxon>
        <taxon>Spermatophyta</taxon>
        <taxon>Magnoliopsida</taxon>
        <taxon>Liliopsida</taxon>
        <taxon>Poales</taxon>
        <taxon>Poaceae</taxon>
        <taxon>BOP clade</taxon>
        <taxon>Oryzoideae</taxon>
        <taxon>Oryzeae</taxon>
        <taxon>Oryzinae</taxon>
        <taxon>Oryza</taxon>
    </lineage>
</organism>
<protein>
    <recommendedName>
        <fullName evidence="3">Serine-threonine/tyrosine-protein kinase catalytic domain-containing protein</fullName>
    </recommendedName>
</protein>